<evidence type="ECO:0000313" key="12">
    <source>
        <dbReference type="Proteomes" id="UP000256519"/>
    </source>
</evidence>
<dbReference type="InterPro" id="IPR001958">
    <property type="entry name" value="Tet-R_TetA/multi-R_MdtG-like"/>
</dbReference>
<comment type="caution">
    <text evidence="11">The sequence shown here is derived from an EMBL/GenBank/DDBJ whole genome shotgun (WGS) entry which is preliminary data.</text>
</comment>
<dbReference type="SUPFAM" id="SSF103473">
    <property type="entry name" value="MFS general substrate transporter"/>
    <property type="match status" value="1"/>
</dbReference>
<dbReference type="RefSeq" id="WP_028414028.1">
    <property type="nucleotide sequence ID" value="NZ_BSYK01000001.1"/>
</dbReference>
<dbReference type="Proteomes" id="UP000256519">
    <property type="component" value="Unassembled WGS sequence"/>
</dbReference>
<dbReference type="Gene3D" id="1.20.1250.20">
    <property type="entry name" value="MFS general substrate transporter like domains"/>
    <property type="match status" value="1"/>
</dbReference>
<dbReference type="PANTHER" id="PTHR43124">
    <property type="entry name" value="PURINE EFFLUX PUMP PBUE"/>
    <property type="match status" value="1"/>
</dbReference>
<evidence type="ECO:0000259" key="9">
    <source>
        <dbReference type="PROSITE" id="PS50850"/>
    </source>
</evidence>
<evidence type="ECO:0000256" key="5">
    <source>
        <dbReference type="ARBA" id="ARBA00022692"/>
    </source>
</evidence>
<evidence type="ECO:0000256" key="4">
    <source>
        <dbReference type="ARBA" id="ARBA00022475"/>
    </source>
</evidence>
<dbReference type="CDD" id="cd17474">
    <property type="entry name" value="MFS_YfmO_like"/>
    <property type="match status" value="1"/>
</dbReference>
<evidence type="ECO:0000256" key="7">
    <source>
        <dbReference type="ARBA" id="ARBA00023136"/>
    </source>
</evidence>
<keyword evidence="5 8" id="KW-0812">Transmembrane</keyword>
<dbReference type="EMBL" id="PQWM01000007">
    <property type="protein sequence ID" value="RDZ16400.1"/>
    <property type="molecule type" value="Genomic_DNA"/>
</dbReference>
<dbReference type="Pfam" id="PF07690">
    <property type="entry name" value="MFS_1"/>
    <property type="match status" value="1"/>
</dbReference>
<feature type="transmembrane region" description="Helical" evidence="8">
    <location>
        <begin position="314"/>
        <end position="337"/>
    </location>
</feature>
<evidence type="ECO:0000256" key="8">
    <source>
        <dbReference type="SAM" id="Phobius"/>
    </source>
</evidence>
<keyword evidence="6 8" id="KW-1133">Transmembrane helix</keyword>
<comment type="subcellular location">
    <subcellularLocation>
        <location evidence="1">Cell membrane</location>
        <topology evidence="1">Multi-pass membrane protein</topology>
    </subcellularLocation>
</comment>
<dbReference type="AlphaFoldDB" id="A0A2S1F2S4"/>
<dbReference type="InterPro" id="IPR050189">
    <property type="entry name" value="MFS_Efflux_Transporters"/>
</dbReference>
<dbReference type="InterPro" id="IPR011701">
    <property type="entry name" value="MFS"/>
</dbReference>
<keyword evidence="3" id="KW-0813">Transport</keyword>
<evidence type="ECO:0000256" key="6">
    <source>
        <dbReference type="ARBA" id="ARBA00022989"/>
    </source>
</evidence>
<feature type="transmembrane region" description="Helical" evidence="8">
    <location>
        <begin position="42"/>
        <end position="62"/>
    </location>
</feature>
<feature type="domain" description="Major facilitator superfamily (MFS) profile" evidence="9">
    <location>
        <begin position="8"/>
        <end position="402"/>
    </location>
</feature>
<dbReference type="PRINTS" id="PR01035">
    <property type="entry name" value="TCRTETA"/>
</dbReference>
<protein>
    <submittedName>
        <fullName evidence="11">MFS transporter</fullName>
    </submittedName>
</protein>
<feature type="transmembrane region" description="Helical" evidence="8">
    <location>
        <begin position="220"/>
        <end position="248"/>
    </location>
</feature>
<comment type="similarity">
    <text evidence="2">Belongs to the major facilitator superfamily. TCR/Tet family.</text>
</comment>
<evidence type="ECO:0000313" key="10">
    <source>
        <dbReference type="EMBL" id="GMG72990.1"/>
    </source>
</evidence>
<dbReference type="InterPro" id="IPR020846">
    <property type="entry name" value="MFS_dom"/>
</dbReference>
<feature type="transmembrane region" description="Helical" evidence="8">
    <location>
        <begin position="377"/>
        <end position="398"/>
    </location>
</feature>
<evidence type="ECO:0000256" key="2">
    <source>
        <dbReference type="ARBA" id="ARBA00007520"/>
    </source>
</evidence>
<reference evidence="10" key="2">
    <citation type="journal article" date="2024" name="Appl Microbiol">
        <title>Effect of kuratsuki Bacillus and Priestia on Taste of Sake.</title>
        <authorList>
            <person name="Kobayashi K."/>
            <person name="Nishida H."/>
        </authorList>
    </citation>
    <scope>NUCLEOTIDE SEQUENCE</scope>
    <source>
        <strain evidence="10">B-12</strain>
    </source>
</reference>
<accession>A0A2S1F2S4</accession>
<feature type="transmembrane region" description="Helical" evidence="8">
    <location>
        <begin position="100"/>
        <end position="126"/>
    </location>
</feature>
<sequence>MESRKKLDLLALASVPLIMTLGNSMLIPVLPVIEKRLQISSLQVSMIITVYSIFAIFLIPIAGYLSDRFGRKKIIIPSLLLAAVGGALTGWASWQMANPFWVILIGRAIQGIGSAGAMPVVMPCVGDMFKDEQEITKGLGLIETANTFGKVLSPILGAFLAAMIWFLPFWFIPILCLISILLVIFLVKVPKNDSSSESEQKKKSITQFLKDLKKTLKENIGWLMAIFILGAIIMLVLFGVLFYLSTILEERYHIVNTKKGLVMAIPLLALSISSFVAGKKVGNNKIVMKWSAFFGFLLLTCSFIILFFNTSLFSILLTLVLGGIGIGAALPSLDALITEGIEKEERGTITSLYSSMRFVGVAAGPPLYTLLMKWSDMAVFQTSLGVSAVGAILVLKAIKPKPEGGVKLKKAEV</sequence>
<dbReference type="PROSITE" id="PS00216">
    <property type="entry name" value="SUGAR_TRANSPORT_1"/>
    <property type="match status" value="1"/>
</dbReference>
<dbReference type="EMBL" id="BSYK01000001">
    <property type="protein sequence ID" value="GMG72990.1"/>
    <property type="molecule type" value="Genomic_DNA"/>
</dbReference>
<feature type="transmembrane region" description="Helical" evidence="8">
    <location>
        <begin position="349"/>
        <end position="371"/>
    </location>
</feature>
<reference evidence="11" key="1">
    <citation type="journal article" date="2018" name="Appl. Environ. Microbiol.">
        <title>Antimicrobial susceptibility testing and tentative epidemiological cut-off values of five Bacillus species relevant for use as animal feed additives or for plant protection.</title>
        <authorList>
            <person name="Agerso Y."/>
            <person name="Stuer-Lauridsen B."/>
            <person name="Bjerre K."/>
            <person name="Jensen M.G."/>
            <person name="Johansen E."/>
            <person name="Bennedsen M."/>
            <person name="Brockmann E."/>
            <person name="Nielsen B."/>
        </authorList>
    </citation>
    <scope>NUCLEOTIDE SEQUENCE [LARGE SCALE GENOMIC DNA]</scope>
    <source>
        <strain evidence="11">CHCC20162</strain>
    </source>
</reference>
<evidence type="ECO:0000313" key="11">
    <source>
        <dbReference type="EMBL" id="RDZ16400.1"/>
    </source>
</evidence>
<dbReference type="GO" id="GO:0022857">
    <property type="term" value="F:transmembrane transporter activity"/>
    <property type="evidence" value="ECO:0007669"/>
    <property type="project" value="InterPro"/>
</dbReference>
<dbReference type="PANTHER" id="PTHR43124:SF3">
    <property type="entry name" value="CHLORAMPHENICOL EFFLUX PUMP RV0191"/>
    <property type="match status" value="1"/>
</dbReference>
<organism evidence="11 12">
    <name type="scientific">Priestia megaterium</name>
    <name type="common">Bacillus megaterium</name>
    <dbReference type="NCBI Taxonomy" id="1404"/>
    <lineage>
        <taxon>Bacteria</taxon>
        <taxon>Bacillati</taxon>
        <taxon>Bacillota</taxon>
        <taxon>Bacilli</taxon>
        <taxon>Bacillales</taxon>
        <taxon>Bacillaceae</taxon>
        <taxon>Priestia</taxon>
    </lineage>
</organism>
<keyword evidence="4" id="KW-1003">Cell membrane</keyword>
<name>A0A2S1F2S4_PRIMG</name>
<proteinExistence type="inferred from homology"/>
<dbReference type="GO" id="GO:0005886">
    <property type="term" value="C:plasma membrane"/>
    <property type="evidence" value="ECO:0007669"/>
    <property type="project" value="UniProtKB-SubCell"/>
</dbReference>
<dbReference type="Proteomes" id="UP001165240">
    <property type="component" value="Unassembled WGS sequence"/>
</dbReference>
<evidence type="ECO:0000256" key="3">
    <source>
        <dbReference type="ARBA" id="ARBA00022448"/>
    </source>
</evidence>
<dbReference type="PROSITE" id="PS50850">
    <property type="entry name" value="MFS"/>
    <property type="match status" value="1"/>
</dbReference>
<feature type="transmembrane region" description="Helical" evidence="8">
    <location>
        <begin position="7"/>
        <end position="30"/>
    </location>
</feature>
<dbReference type="InterPro" id="IPR036259">
    <property type="entry name" value="MFS_trans_sf"/>
</dbReference>
<dbReference type="InterPro" id="IPR005829">
    <property type="entry name" value="Sugar_transporter_CS"/>
</dbReference>
<gene>
    <name evidence="11" type="ORF">C3744_07725</name>
    <name evidence="10" type="ORF">ShirakiTB12_14580</name>
</gene>
<feature type="transmembrane region" description="Helical" evidence="8">
    <location>
        <begin position="170"/>
        <end position="187"/>
    </location>
</feature>
<feature type="transmembrane region" description="Helical" evidence="8">
    <location>
        <begin position="290"/>
        <end position="308"/>
    </location>
</feature>
<dbReference type="PROSITE" id="PS00217">
    <property type="entry name" value="SUGAR_TRANSPORT_2"/>
    <property type="match status" value="1"/>
</dbReference>
<keyword evidence="7 8" id="KW-0472">Membrane</keyword>
<dbReference type="GeneID" id="48012088"/>
<feature type="transmembrane region" description="Helical" evidence="8">
    <location>
        <begin position="260"/>
        <end position="278"/>
    </location>
</feature>
<feature type="transmembrane region" description="Helical" evidence="8">
    <location>
        <begin position="74"/>
        <end position="94"/>
    </location>
</feature>
<evidence type="ECO:0000256" key="1">
    <source>
        <dbReference type="ARBA" id="ARBA00004651"/>
    </source>
</evidence>